<evidence type="ECO:0000256" key="1">
    <source>
        <dbReference type="SAM" id="Phobius"/>
    </source>
</evidence>
<protein>
    <submittedName>
        <fullName evidence="3">GHKL domain-containing protein</fullName>
    </submittedName>
</protein>
<dbReference type="SUPFAM" id="SSF55874">
    <property type="entry name" value="ATPase domain of HSP90 chaperone/DNA topoisomerase II/histidine kinase"/>
    <property type="match status" value="1"/>
</dbReference>
<name>A0AB74N9G8_LISMN</name>
<dbReference type="PANTHER" id="PTHR40448:SF1">
    <property type="entry name" value="TWO-COMPONENT SENSOR HISTIDINE KINASE"/>
    <property type="match status" value="1"/>
</dbReference>
<gene>
    <name evidence="3" type="ORF">FZW98_13265</name>
</gene>
<dbReference type="Pfam" id="PF14501">
    <property type="entry name" value="HATPase_c_5"/>
    <property type="match status" value="1"/>
</dbReference>
<reference evidence="3 4" key="1">
    <citation type="submission" date="2019-08" db="EMBL/GenBank/DDBJ databases">
        <title>Soil Listeria distribution.</title>
        <authorList>
            <person name="Liao J."/>
        </authorList>
    </citation>
    <scope>NUCLEOTIDE SEQUENCE [LARGE SCALE GENOMIC DNA]</scope>
    <source>
        <strain evidence="3 4">IN-RH-2-BL1</strain>
    </source>
</reference>
<comment type="caution">
    <text evidence="3">The sequence shown here is derived from an EMBL/GenBank/DDBJ whole genome shotgun (WGS) entry which is preliminary data.</text>
</comment>
<dbReference type="AlphaFoldDB" id="A0AB74N9G8"/>
<feature type="domain" description="Sensor histidine kinase NatK-like C-terminal" evidence="2">
    <location>
        <begin position="169"/>
        <end position="271"/>
    </location>
</feature>
<keyword evidence="1" id="KW-0472">Membrane</keyword>
<dbReference type="EMBL" id="VTIK01000007">
    <property type="protein sequence ID" value="TYU50841.1"/>
    <property type="molecule type" value="Genomic_DNA"/>
</dbReference>
<dbReference type="PANTHER" id="PTHR40448">
    <property type="entry name" value="TWO-COMPONENT SENSOR HISTIDINE KINASE"/>
    <property type="match status" value="1"/>
</dbReference>
<evidence type="ECO:0000313" key="4">
    <source>
        <dbReference type="Proteomes" id="UP000322220"/>
    </source>
</evidence>
<keyword evidence="1" id="KW-1133">Transmembrane helix</keyword>
<proteinExistence type="predicted"/>
<organism evidence="3 4">
    <name type="scientific">Listeria monocytogenes</name>
    <dbReference type="NCBI Taxonomy" id="1639"/>
    <lineage>
        <taxon>Bacteria</taxon>
        <taxon>Bacillati</taxon>
        <taxon>Bacillota</taxon>
        <taxon>Bacilli</taxon>
        <taxon>Bacillales</taxon>
        <taxon>Listeriaceae</taxon>
        <taxon>Listeria</taxon>
    </lineage>
</organism>
<evidence type="ECO:0000259" key="2">
    <source>
        <dbReference type="Pfam" id="PF14501"/>
    </source>
</evidence>
<keyword evidence="1" id="KW-0812">Transmembrane</keyword>
<feature type="transmembrane region" description="Helical" evidence="1">
    <location>
        <begin position="34"/>
        <end position="56"/>
    </location>
</feature>
<dbReference type="Proteomes" id="UP000322220">
    <property type="component" value="Unassembled WGS sequence"/>
</dbReference>
<dbReference type="InterPro" id="IPR032834">
    <property type="entry name" value="NatK-like_C"/>
</dbReference>
<dbReference type="InterPro" id="IPR036890">
    <property type="entry name" value="HATPase_C_sf"/>
</dbReference>
<sequence>MVNGEFPFVTTFFIVNCYTVYLTFLHISSSKYQFLLIDIFILIYLSSICLFIYHIYLEKLEKKQASSSHHQEQNQIDKVNSFKHDYKGLLLSLTTYIEQNKTKEALDLLASITDYSNERLKDESCKTLKKIQPIPVQSLLAEKIKRIDALKIQYSLEINKDINITSIATLDYIRCLDIILNNAMEAAQSARNPYIEINIIQTNEVITLAVKNNFEASKKVNLSEINKKNFSTKTDHRGIGLYNLAKITHKYEQVAYSISIQNNLFVLELTIALE</sequence>
<accession>A0AB74N9G8</accession>
<feature type="transmembrane region" description="Helical" evidence="1">
    <location>
        <begin position="6"/>
        <end position="27"/>
    </location>
</feature>
<dbReference type="GO" id="GO:0042802">
    <property type="term" value="F:identical protein binding"/>
    <property type="evidence" value="ECO:0007669"/>
    <property type="project" value="TreeGrafter"/>
</dbReference>
<evidence type="ECO:0000313" key="3">
    <source>
        <dbReference type="EMBL" id="TYU50841.1"/>
    </source>
</evidence>
<dbReference type="Gene3D" id="3.30.565.10">
    <property type="entry name" value="Histidine kinase-like ATPase, C-terminal domain"/>
    <property type="match status" value="1"/>
</dbReference>